<keyword evidence="4" id="KW-0349">Heme</keyword>
<dbReference type="GO" id="GO:0016020">
    <property type="term" value="C:membrane"/>
    <property type="evidence" value="ECO:0007669"/>
    <property type="project" value="UniProtKB-SubCell"/>
</dbReference>
<evidence type="ECO:0000313" key="15">
    <source>
        <dbReference type="Proteomes" id="UP000822688"/>
    </source>
</evidence>
<dbReference type="Pfam" id="PF00487">
    <property type="entry name" value="FA_desaturase"/>
    <property type="match status" value="1"/>
</dbReference>
<dbReference type="Pfam" id="PF00173">
    <property type="entry name" value="Cyt-b5"/>
    <property type="match status" value="1"/>
</dbReference>
<dbReference type="InterPro" id="IPR001199">
    <property type="entry name" value="Cyt_B5-like_heme/steroid-bd"/>
</dbReference>
<evidence type="ECO:0000256" key="12">
    <source>
        <dbReference type="SAM" id="Phobius"/>
    </source>
</evidence>
<feature type="transmembrane region" description="Helical" evidence="12">
    <location>
        <begin position="193"/>
        <end position="210"/>
    </location>
</feature>
<keyword evidence="5 12" id="KW-0812">Transmembrane</keyword>
<dbReference type="InterPro" id="IPR005804">
    <property type="entry name" value="FA_desaturase_dom"/>
</dbReference>
<comment type="pathway">
    <text evidence="2">Lipid metabolism.</text>
</comment>
<keyword evidence="6" id="KW-0479">Metal-binding</keyword>
<keyword evidence="8" id="KW-0560">Oxidoreductase</keyword>
<accession>A0A8T0I5C8</accession>
<evidence type="ECO:0000256" key="7">
    <source>
        <dbReference type="ARBA" id="ARBA00022989"/>
    </source>
</evidence>
<dbReference type="InterPro" id="IPR036400">
    <property type="entry name" value="Cyt_B5-like_heme/steroid_sf"/>
</dbReference>
<name>A0A8T0I5C8_CERPU</name>
<keyword evidence="11 12" id="KW-0472">Membrane</keyword>
<evidence type="ECO:0000256" key="11">
    <source>
        <dbReference type="ARBA" id="ARBA00023136"/>
    </source>
</evidence>
<comment type="subcellular location">
    <subcellularLocation>
        <location evidence="1">Membrane</location>
        <topology evidence="1">Multi-pass membrane protein</topology>
    </subcellularLocation>
</comment>
<dbReference type="PRINTS" id="PR00363">
    <property type="entry name" value="CYTOCHROMEB5"/>
</dbReference>
<dbReference type="PIRSF" id="PIRSF015921">
    <property type="entry name" value="FA_sphinglp_des"/>
    <property type="match status" value="1"/>
</dbReference>
<dbReference type="Gene3D" id="3.10.120.10">
    <property type="entry name" value="Cytochrome b5-like heme/steroid binding domain"/>
    <property type="match status" value="1"/>
</dbReference>
<feature type="domain" description="Cytochrome b5 heme-binding" evidence="13">
    <location>
        <begin position="25"/>
        <end position="100"/>
    </location>
</feature>
<dbReference type="InterPro" id="IPR012171">
    <property type="entry name" value="Fatty_acid_desaturase"/>
</dbReference>
<dbReference type="GO" id="GO:0016717">
    <property type="term" value="F:oxidoreductase activity, acting on paired donors, with oxidation of a pair of donors resulting in the reduction of molecular oxygen to two molecules of water"/>
    <property type="evidence" value="ECO:0007669"/>
    <property type="project" value="TreeGrafter"/>
</dbReference>
<evidence type="ECO:0000256" key="8">
    <source>
        <dbReference type="ARBA" id="ARBA00023002"/>
    </source>
</evidence>
<dbReference type="Proteomes" id="UP000822688">
    <property type="component" value="Chromosome 5"/>
</dbReference>
<evidence type="ECO:0000256" key="2">
    <source>
        <dbReference type="ARBA" id="ARBA00005189"/>
    </source>
</evidence>
<dbReference type="OrthoDB" id="260091at2759"/>
<evidence type="ECO:0000256" key="5">
    <source>
        <dbReference type="ARBA" id="ARBA00022692"/>
    </source>
</evidence>
<feature type="transmembrane region" description="Helical" evidence="12">
    <location>
        <begin position="230"/>
        <end position="250"/>
    </location>
</feature>
<evidence type="ECO:0000256" key="3">
    <source>
        <dbReference type="ARBA" id="ARBA00009295"/>
    </source>
</evidence>
<comment type="caution">
    <text evidence="14">The sequence shown here is derived from an EMBL/GenBank/DDBJ whole genome shotgun (WGS) entry which is preliminary data.</text>
</comment>
<gene>
    <name evidence="14" type="ORF">KC19_5G191300</name>
</gene>
<dbReference type="GO" id="GO:0006629">
    <property type="term" value="P:lipid metabolic process"/>
    <property type="evidence" value="ECO:0007669"/>
    <property type="project" value="UniProtKB-KW"/>
</dbReference>
<feature type="transmembrane region" description="Helical" evidence="12">
    <location>
        <begin position="130"/>
        <end position="151"/>
    </location>
</feature>
<keyword evidence="15" id="KW-1185">Reference proteome</keyword>
<keyword evidence="10" id="KW-0443">Lipid metabolism</keyword>
<evidence type="ECO:0000259" key="13">
    <source>
        <dbReference type="PROSITE" id="PS50255"/>
    </source>
</evidence>
<keyword evidence="7 12" id="KW-1133">Transmembrane helix</keyword>
<dbReference type="EMBL" id="CM026425">
    <property type="protein sequence ID" value="KAG0577911.1"/>
    <property type="molecule type" value="Genomic_DNA"/>
</dbReference>
<feature type="transmembrane region" description="Helical" evidence="12">
    <location>
        <begin position="304"/>
        <end position="322"/>
    </location>
</feature>
<dbReference type="PROSITE" id="PS50255">
    <property type="entry name" value="CYTOCHROME_B5_2"/>
    <property type="match status" value="1"/>
</dbReference>
<evidence type="ECO:0000256" key="9">
    <source>
        <dbReference type="ARBA" id="ARBA00023004"/>
    </source>
</evidence>
<evidence type="ECO:0000313" key="14">
    <source>
        <dbReference type="EMBL" id="KAG0577911.1"/>
    </source>
</evidence>
<evidence type="ECO:0000256" key="10">
    <source>
        <dbReference type="ARBA" id="ARBA00023098"/>
    </source>
</evidence>
<dbReference type="CDD" id="cd03506">
    <property type="entry name" value="Delta6-FADS-like"/>
    <property type="match status" value="1"/>
</dbReference>
<dbReference type="AlphaFoldDB" id="A0A8T0I5C8"/>
<evidence type="ECO:0000256" key="4">
    <source>
        <dbReference type="ARBA" id="ARBA00022617"/>
    </source>
</evidence>
<keyword evidence="9" id="KW-0408">Iron</keyword>
<proteinExistence type="inferred from homology"/>
<dbReference type="SMART" id="SM01117">
    <property type="entry name" value="Cyt-b5"/>
    <property type="match status" value="1"/>
</dbReference>
<protein>
    <recommendedName>
        <fullName evidence="13">Cytochrome b5 heme-binding domain-containing protein</fullName>
    </recommendedName>
</protein>
<feature type="transmembrane region" description="Helical" evidence="12">
    <location>
        <begin position="328"/>
        <end position="347"/>
    </location>
</feature>
<comment type="similarity">
    <text evidence="3">Belongs to the fatty acid desaturase type 1 family.</text>
</comment>
<dbReference type="SUPFAM" id="SSF55856">
    <property type="entry name" value="Cytochrome b5-like heme/steroid binding domain"/>
    <property type="match status" value="1"/>
</dbReference>
<evidence type="ECO:0000256" key="1">
    <source>
        <dbReference type="ARBA" id="ARBA00004141"/>
    </source>
</evidence>
<dbReference type="GO" id="GO:0046872">
    <property type="term" value="F:metal ion binding"/>
    <property type="evidence" value="ECO:0007669"/>
    <property type="project" value="UniProtKB-KW"/>
</dbReference>
<dbReference type="PANTHER" id="PTHR19353">
    <property type="entry name" value="FATTY ACID DESATURASE 2"/>
    <property type="match status" value="1"/>
</dbReference>
<feature type="transmembrane region" description="Helical" evidence="12">
    <location>
        <begin position="270"/>
        <end position="292"/>
    </location>
</feature>
<organism evidence="14 15">
    <name type="scientific">Ceratodon purpureus</name>
    <name type="common">Fire moss</name>
    <name type="synonym">Dicranum purpureum</name>
    <dbReference type="NCBI Taxonomy" id="3225"/>
    <lineage>
        <taxon>Eukaryota</taxon>
        <taxon>Viridiplantae</taxon>
        <taxon>Streptophyta</taxon>
        <taxon>Embryophyta</taxon>
        <taxon>Bryophyta</taxon>
        <taxon>Bryophytina</taxon>
        <taxon>Bryopsida</taxon>
        <taxon>Dicranidae</taxon>
        <taxon>Pseudoditrichales</taxon>
        <taxon>Ditrichaceae</taxon>
        <taxon>Ceratodon</taxon>
    </lineage>
</organism>
<sequence length="469" mass="52955">MGSLGVDELGSSPQILQTDEHLGSLPSITSAELAKHNKAGDLWISINGKVYNVTGWLKDHPGGDLPLLHLAGQDVTDAFLAFHPGTAWSLLPQFLVGTLSDYDVPPVAKEHRRLLQEFKKAGLYKNPLDVYALYACWVVPLLVLSVLGVLYSQSFMVHMLSAVMLGVVWNQSGWVGHDTGHCGMTKNRGFDKWFAILVGDCLSGISMGWWKRNHNAHHIACNSIEYDPDLQYIPLFAVTSKLFSNLYSYFYERVMPFDGVARSLIAYQHWTFYPIMAVARVNLFAQSLLVLTSKKHVPDRWLELGAIGFFYLWFFTLLSYLPTAPERLAFVLVSFAVTGIQHVQFCLNHFSSPVYLGQPKSKAWVESQARGTLNLSTPAYMDWFHGGLQFQIEHHLFPTLPRHNLRKVVKFVRPFCEKYGLPYETVSFWEANRMIIRTLRTAALQARDFSKPAPALSESLLWEAVNSKG</sequence>
<dbReference type="PANTHER" id="PTHR19353:SF30">
    <property type="entry name" value="DELTA 8-(E)-SPHINGOLIPID DESATURASE"/>
    <property type="match status" value="1"/>
</dbReference>
<reference evidence="14" key="1">
    <citation type="submission" date="2020-06" db="EMBL/GenBank/DDBJ databases">
        <title>WGS assembly of Ceratodon purpureus strain R40.</title>
        <authorList>
            <person name="Carey S.B."/>
            <person name="Jenkins J."/>
            <person name="Shu S."/>
            <person name="Lovell J.T."/>
            <person name="Sreedasyam A."/>
            <person name="Maumus F."/>
            <person name="Tiley G.P."/>
            <person name="Fernandez-Pozo N."/>
            <person name="Barry K."/>
            <person name="Chen C."/>
            <person name="Wang M."/>
            <person name="Lipzen A."/>
            <person name="Daum C."/>
            <person name="Saski C.A."/>
            <person name="Payton A.C."/>
            <person name="Mcbreen J.C."/>
            <person name="Conrad R.E."/>
            <person name="Kollar L.M."/>
            <person name="Olsson S."/>
            <person name="Huttunen S."/>
            <person name="Landis J.B."/>
            <person name="Wickett N.J."/>
            <person name="Johnson M.G."/>
            <person name="Rensing S.A."/>
            <person name="Grimwood J."/>
            <person name="Schmutz J."/>
            <person name="Mcdaniel S.F."/>
        </authorList>
    </citation>
    <scope>NUCLEOTIDE SEQUENCE</scope>
    <source>
        <strain evidence="14">R40</strain>
    </source>
</reference>
<evidence type="ECO:0000256" key="6">
    <source>
        <dbReference type="ARBA" id="ARBA00022723"/>
    </source>
</evidence>